<dbReference type="InterPro" id="IPR011989">
    <property type="entry name" value="ARM-like"/>
</dbReference>
<comment type="similarity">
    <text evidence="2">Belongs to the adaptor complexes large subunit family.</text>
</comment>
<evidence type="ECO:0000256" key="5">
    <source>
        <dbReference type="ARBA" id="ARBA00023136"/>
    </source>
</evidence>
<dbReference type="EMBL" id="GL996528">
    <property type="protein sequence ID" value="EGV60636.1"/>
    <property type="molecule type" value="Genomic_DNA"/>
</dbReference>
<evidence type="ECO:0000259" key="7">
    <source>
        <dbReference type="Pfam" id="PF01602"/>
    </source>
</evidence>
<dbReference type="GO" id="GO:0016192">
    <property type="term" value="P:vesicle-mediated transport"/>
    <property type="evidence" value="ECO:0007669"/>
    <property type="project" value="InterPro"/>
</dbReference>
<dbReference type="SUPFAM" id="SSF48371">
    <property type="entry name" value="ARM repeat"/>
    <property type="match status" value="1"/>
</dbReference>
<dbReference type="GeneID" id="18249279"/>
<feature type="region of interest" description="Disordered" evidence="6">
    <location>
        <begin position="751"/>
        <end position="818"/>
    </location>
</feature>
<dbReference type="STRING" id="590646.G3BF50"/>
<dbReference type="Proteomes" id="UP000000707">
    <property type="component" value="Unassembled WGS sequence"/>
</dbReference>
<keyword evidence="3" id="KW-0813">Transport</keyword>
<organism evidence="9">
    <name type="scientific">Candida tenuis (strain ATCC 10573 / BCRC 21748 / CBS 615 / JCM 9827 / NBRC 10315 / NRRL Y-1498 / VKM Y-70)</name>
    <name type="common">Yeast</name>
    <name type="synonym">Yamadazyma tenuis</name>
    <dbReference type="NCBI Taxonomy" id="590646"/>
    <lineage>
        <taxon>Eukaryota</taxon>
        <taxon>Fungi</taxon>
        <taxon>Dikarya</taxon>
        <taxon>Ascomycota</taxon>
        <taxon>Saccharomycotina</taxon>
        <taxon>Pichiomycetes</taxon>
        <taxon>Debaryomycetaceae</taxon>
        <taxon>Yamadazyma</taxon>
    </lineage>
</organism>
<keyword evidence="4" id="KW-0653">Protein transport</keyword>
<evidence type="ECO:0000313" key="8">
    <source>
        <dbReference type="EMBL" id="EGV60636.1"/>
    </source>
</evidence>
<protein>
    <submittedName>
        <fullName evidence="8">Clathrin assembly complex beta adaptin component</fullName>
    </submittedName>
</protein>
<evidence type="ECO:0000256" key="4">
    <source>
        <dbReference type="ARBA" id="ARBA00022927"/>
    </source>
</evidence>
<dbReference type="InterPro" id="IPR016024">
    <property type="entry name" value="ARM-type_fold"/>
</dbReference>
<evidence type="ECO:0000256" key="3">
    <source>
        <dbReference type="ARBA" id="ARBA00022448"/>
    </source>
</evidence>
<dbReference type="InterPro" id="IPR002553">
    <property type="entry name" value="Clathrin/coatomer_adapt-like_N"/>
</dbReference>
<name>G3BF50_CANTC</name>
<accession>G3BF50</accession>
<proteinExistence type="inferred from homology"/>
<dbReference type="Pfam" id="PF01602">
    <property type="entry name" value="Adaptin_N"/>
    <property type="match status" value="1"/>
</dbReference>
<dbReference type="GO" id="GO:0012505">
    <property type="term" value="C:endomembrane system"/>
    <property type="evidence" value="ECO:0007669"/>
    <property type="project" value="UniProtKB-SubCell"/>
</dbReference>
<dbReference type="InterPro" id="IPR026739">
    <property type="entry name" value="AP_beta"/>
</dbReference>
<dbReference type="PANTHER" id="PTHR11134">
    <property type="entry name" value="ADAPTOR COMPLEX SUBUNIT BETA FAMILY MEMBER"/>
    <property type="match status" value="1"/>
</dbReference>
<evidence type="ECO:0000313" key="9">
    <source>
        <dbReference type="Proteomes" id="UP000000707"/>
    </source>
</evidence>
<dbReference type="GO" id="GO:0030117">
    <property type="term" value="C:membrane coat"/>
    <property type="evidence" value="ECO:0007669"/>
    <property type="project" value="InterPro"/>
</dbReference>
<sequence length="818" mass="90819">MKYICVEGARYFLKSISQSMAESLSKISSIFESAKDIAIEAAVSASSRLADTPTSSRPQEIRKLLSSRVERDVLNGMKCVISLVSRGEDGLPYFAEIVKNITSSNSKVRNLVLVYLTRYAEVEPDKALLSINSIQKLLDDKSPATRANSVKSLSGIRIPSIIPILLVCLKRTINDRSPLVRASTAIAIAKVYEIDKTSSKQLFEYITKLLADSDAQVVGTAIKAYVKMTSRGDSHTKKWAPIHGHFRRFCEILPEFDEWAQSTFIDLLTDYSRMFLAKPKLYIQDSQNTIIDLPEDFSAIANYDYDISFDEDMGLFLKSLRNLVYSDSEFVILSILRALLALAPPKTIKEFDLGSTLCAMISDSDNPQVKLLALQTISVMISKDKTVFAPHYKKFYIFTSDTIEVAKLKLGILSLLVDESNIKYVIEELKYNALNNSDSLVTSEAMRAIGRCSGVSDTWNDKILKWCLKNIRNASGSALNELLTVIRYMIQIQQQLKSVGDSSNKKIASIVYNLSLILYDEGLNLESDAKASIIWIIGEFTKECDNQIAPDVLRRFLEGFADEPEEVRYQLLVLSAKLFSLKLDEIHEIGSSSSEFLQNDIISKMFQRVLTLCKYDSSYDTRDKSRMFNILLNSGHDNSQLASLFLQVPKPAPIFTSLVSNSIESKVLVKYLKTSAWADQSELPPASIRKPAPVVENKLNGSTGVSSSMISKKIGELPTSTTGISSSSYNNLTTKIPKPTYQLQSLDEFFGSEEEEGDSSDEEYSEESSEEDFSEEESAASANPNSSDVGSLHHSNDSESDADDNSSGNGDDAKSLLA</sequence>
<dbReference type="KEGG" id="cten:18249279"/>
<gene>
    <name evidence="8" type="ORF">CANTEDRAFT_128056</name>
</gene>
<dbReference type="HOGENOM" id="CLU_006320_3_2_1"/>
<dbReference type="eggNOG" id="KOG1060">
    <property type="taxonomic scope" value="Eukaryota"/>
</dbReference>
<evidence type="ECO:0000256" key="2">
    <source>
        <dbReference type="ARBA" id="ARBA00006613"/>
    </source>
</evidence>
<dbReference type="Gene3D" id="1.25.10.10">
    <property type="entry name" value="Leucine-rich Repeat Variant"/>
    <property type="match status" value="1"/>
</dbReference>
<keyword evidence="5" id="KW-0472">Membrane</keyword>
<dbReference type="GO" id="GO:0006886">
    <property type="term" value="P:intracellular protein transport"/>
    <property type="evidence" value="ECO:0007669"/>
    <property type="project" value="InterPro"/>
</dbReference>
<evidence type="ECO:0000256" key="6">
    <source>
        <dbReference type="SAM" id="MobiDB-lite"/>
    </source>
</evidence>
<feature type="compositionally biased region" description="Acidic residues" evidence="6">
    <location>
        <begin position="751"/>
        <end position="778"/>
    </location>
</feature>
<keyword evidence="9" id="KW-1185">Reference proteome</keyword>
<reference evidence="8 9" key="1">
    <citation type="journal article" date="2011" name="Proc. Natl. Acad. Sci. U.S.A.">
        <title>Comparative genomics of xylose-fermenting fungi for enhanced biofuel production.</title>
        <authorList>
            <person name="Wohlbach D.J."/>
            <person name="Kuo A."/>
            <person name="Sato T.K."/>
            <person name="Potts K.M."/>
            <person name="Salamov A.A."/>
            <person name="LaButti K.M."/>
            <person name="Sun H."/>
            <person name="Clum A."/>
            <person name="Pangilinan J.L."/>
            <person name="Lindquist E.A."/>
            <person name="Lucas S."/>
            <person name="Lapidus A."/>
            <person name="Jin M."/>
            <person name="Gunawan C."/>
            <person name="Balan V."/>
            <person name="Dale B.E."/>
            <person name="Jeffries T.W."/>
            <person name="Zinkel R."/>
            <person name="Barry K.W."/>
            <person name="Grigoriev I.V."/>
            <person name="Gasch A.P."/>
        </authorList>
    </citation>
    <scope>NUCLEOTIDE SEQUENCE [LARGE SCALE GENOMIC DNA]</scope>
    <source>
        <strain evidence="9">ATCC 10573 / BCRC 21748 / CBS 615 / JCM 9827 / NBRC 10315 / NRRL Y-1498 / VKM Y-70</strain>
    </source>
</reference>
<dbReference type="AlphaFoldDB" id="G3BF50"/>
<evidence type="ECO:0000256" key="1">
    <source>
        <dbReference type="ARBA" id="ARBA00004308"/>
    </source>
</evidence>
<dbReference type="OrthoDB" id="10254310at2759"/>
<comment type="subcellular location">
    <subcellularLocation>
        <location evidence="1">Endomembrane system</location>
    </subcellularLocation>
</comment>
<feature type="domain" description="Clathrin/coatomer adaptor adaptin-like N-terminal" evidence="7">
    <location>
        <begin position="57"/>
        <end position="634"/>
    </location>
</feature>